<evidence type="ECO:0000313" key="3">
    <source>
        <dbReference type="Proteomes" id="UP000248975"/>
    </source>
</evidence>
<feature type="domain" description="Extensin-like C-terminal" evidence="1">
    <location>
        <begin position="183"/>
        <end position="333"/>
    </location>
</feature>
<dbReference type="Pfam" id="PF06904">
    <property type="entry name" value="Extensin-like_C"/>
    <property type="match status" value="1"/>
</dbReference>
<dbReference type="Proteomes" id="UP000248975">
    <property type="component" value="Unassembled WGS sequence"/>
</dbReference>
<protein>
    <recommendedName>
        <fullName evidence="1">Extensin-like C-terminal domain-containing protein</fullName>
    </recommendedName>
</protein>
<dbReference type="InterPro" id="IPR009683">
    <property type="entry name" value="Extensin-like_C"/>
</dbReference>
<dbReference type="AlphaFoldDB" id="A0A2W5SIQ9"/>
<dbReference type="EMBL" id="QFQS01000001">
    <property type="protein sequence ID" value="PZR00703.1"/>
    <property type="molecule type" value="Genomic_DNA"/>
</dbReference>
<reference evidence="2 3" key="1">
    <citation type="submission" date="2017-08" db="EMBL/GenBank/DDBJ databases">
        <title>Infants hospitalized years apart are colonized by the same room-sourced microbial strains.</title>
        <authorList>
            <person name="Brooks B."/>
            <person name="Olm M.R."/>
            <person name="Firek B.A."/>
            <person name="Baker R."/>
            <person name="Thomas B.C."/>
            <person name="Morowitz M.J."/>
            <person name="Banfield J.F."/>
        </authorList>
    </citation>
    <scope>NUCLEOTIDE SEQUENCE [LARGE SCALE GENOMIC DNA]</scope>
    <source>
        <strain evidence="2">S2_003_000_R2_11</strain>
    </source>
</reference>
<evidence type="ECO:0000259" key="1">
    <source>
        <dbReference type="Pfam" id="PF06904"/>
    </source>
</evidence>
<sequence length="333" mass="35040">MRTAGWAIALAIGFVFPAWADAPSSSLRPPLRPAAADAPVDADALIQTSLATAPANPLRPLPRPTIAVLEQPVIVAEQPISAGAQATAGPEVSLRPRARRLLAAALVEPPAQPVILQSQRFALVVATRPEPRPPLRADAPLERVESVAAIRILPGKSAVFGRKGSVCGVPAIKGQELGAITSRVKGCGIEDPVKVTSVSGVTLSTPATIDCTTAKALNTWVSDALQPSFKNKQVVGLQIAGSYSCRPRNNVRGAKISEHGRGRAVDIAAINLADGTSVVVEKDWRRSAGRPMKVAYGKACGTFGTTLSPDSDRFHQDHMHFDTARGRSGPYCR</sequence>
<organism evidence="2 3">
    <name type="scientific">Cereibacter sphaeroides</name>
    <name type="common">Rhodobacter sphaeroides</name>
    <dbReference type="NCBI Taxonomy" id="1063"/>
    <lineage>
        <taxon>Bacteria</taxon>
        <taxon>Pseudomonadati</taxon>
        <taxon>Pseudomonadota</taxon>
        <taxon>Alphaproteobacteria</taxon>
        <taxon>Rhodobacterales</taxon>
        <taxon>Paracoccaceae</taxon>
        <taxon>Cereibacter</taxon>
    </lineage>
</organism>
<gene>
    <name evidence="2" type="ORF">DI533_09245</name>
</gene>
<accession>A0A2W5SIQ9</accession>
<evidence type="ECO:0000313" key="2">
    <source>
        <dbReference type="EMBL" id="PZR00703.1"/>
    </source>
</evidence>
<name>A0A2W5SIQ9_CERSP</name>
<comment type="caution">
    <text evidence="2">The sequence shown here is derived from an EMBL/GenBank/DDBJ whole genome shotgun (WGS) entry which is preliminary data.</text>
</comment>
<proteinExistence type="predicted"/>